<evidence type="ECO:0000313" key="2">
    <source>
        <dbReference type="Proteomes" id="UP000320475"/>
    </source>
</evidence>
<dbReference type="Proteomes" id="UP000320475">
    <property type="component" value="Unassembled WGS sequence"/>
</dbReference>
<organism evidence="1 2">
    <name type="scientific">Synchytrium endobioticum</name>
    <dbReference type="NCBI Taxonomy" id="286115"/>
    <lineage>
        <taxon>Eukaryota</taxon>
        <taxon>Fungi</taxon>
        <taxon>Fungi incertae sedis</taxon>
        <taxon>Chytridiomycota</taxon>
        <taxon>Chytridiomycota incertae sedis</taxon>
        <taxon>Chytridiomycetes</taxon>
        <taxon>Synchytriales</taxon>
        <taxon>Synchytriaceae</taxon>
        <taxon>Synchytrium</taxon>
    </lineage>
</organism>
<accession>A0A507CKE7</accession>
<dbReference type="AlphaFoldDB" id="A0A507CKE7"/>
<name>A0A507CKE7_9FUNG</name>
<reference evidence="1 2" key="1">
    <citation type="journal article" date="2019" name="Sci. Rep.">
        <title>Comparative genomics of chytrid fungi reveal insights into the obligate biotrophic and pathogenic lifestyle of Synchytrium endobioticum.</title>
        <authorList>
            <person name="van de Vossenberg B.T.L.H."/>
            <person name="Warris S."/>
            <person name="Nguyen H.D.T."/>
            <person name="van Gent-Pelzer M.P.E."/>
            <person name="Joly D.L."/>
            <person name="van de Geest H.C."/>
            <person name="Bonants P.J.M."/>
            <person name="Smith D.S."/>
            <person name="Levesque C.A."/>
            <person name="van der Lee T.A.J."/>
        </authorList>
    </citation>
    <scope>NUCLEOTIDE SEQUENCE [LARGE SCALE GENOMIC DNA]</scope>
    <source>
        <strain evidence="1 2">LEV6574</strain>
    </source>
</reference>
<dbReference type="EMBL" id="QEAM01000620">
    <property type="protein sequence ID" value="TPX38385.1"/>
    <property type="molecule type" value="Genomic_DNA"/>
</dbReference>
<proteinExistence type="predicted"/>
<sequence>MGNQCKCGAVDKDGVSVKHASIQNSQCLWGQAHRRTLRQVRWNRLERSERAQDIPGFDDWTWKRISTVKTSFLGTLHQPVFQRDAQDLQSLQRLYREFRITIPLAYELAASFMLKLYADYAQPPHLFACSPPVITQQLFRDCVQLVTHVELPEWRRTDSSPEDELAIKGKKERLAELIQVRNTIYPSKTNWPSRKGLYTSLDHESVQFAANCQKHVCGSNLEKRLETYFKLQLQDEFDTLDGFNATVSKLVEQFVWDEEAAIEQRREELGLEHDAQDPVIPAPSDWYFQHYLRTFGRNMMPPNTPTAPDDLAEVIFPNLDISARQLEVVWSTVYQVLLRLGDANRLPFCSSVFNAGDLKLNRFLGLHLFLLQAISNRDHIVSETDEVPGVKPSKGFARAKVMEIWEHVHADDTESPVQDRILSKRFHSQVTHLLYKAWRDFALEEDGIEQGLRLLRDEDKGLKWTKKSQFGSEIRNVFQQVASSVKGREFKVKQNPPRNVKAASFSPLPTTSLGARFMYINTTALLEINNAIIDINTSAQERARMSSTARNKTHMFKQKSIIYQTPKTPGADNTEEASRFCNTRDQLWRSWFSPAAVCGVQMYKDAQDQPYKDVDQYHRRVFDYIIYTDLESVSWVTVYPGRPSGNPQHPSPLVPGDYRFNRRYTRIVAVDPGINNLVSLVRATNGFDYDDKDDEMKEMPDIREISLREELNQAQLPAEEKGRRLKQLDPPWTYSNDKWKEKTGINLHHRLNQVRLLKHPHVQQIMTDIPSACTSQYQDYIHRPRYLVEEFRDHEWRGWMLYRYLPWKES</sequence>
<dbReference type="VEuPathDB" id="FungiDB:SeMB42_g03011"/>
<dbReference type="VEuPathDB" id="FungiDB:SeMB42_g03930"/>
<comment type="caution">
    <text evidence="1">The sequence shown here is derived from an EMBL/GenBank/DDBJ whole genome shotgun (WGS) entry which is preliminary data.</text>
</comment>
<protein>
    <submittedName>
        <fullName evidence="1">Uncharacterized protein</fullName>
    </submittedName>
</protein>
<gene>
    <name evidence="1" type="ORF">SeLEV6574_g07807</name>
</gene>
<evidence type="ECO:0000313" key="1">
    <source>
        <dbReference type="EMBL" id="TPX38385.1"/>
    </source>
</evidence>
<dbReference type="VEuPathDB" id="FungiDB:SeMB42_g05927"/>